<protein>
    <submittedName>
        <fullName evidence="1">Uncharacterized protein</fullName>
    </submittedName>
</protein>
<dbReference type="KEGG" id="hprf:HLPR_06870"/>
<organism evidence="1 2">
    <name type="scientific">Helicovermis profundi</name>
    <dbReference type="NCBI Taxonomy" id="3065157"/>
    <lineage>
        <taxon>Bacteria</taxon>
        <taxon>Bacillati</taxon>
        <taxon>Bacillota</taxon>
        <taxon>Clostridia</taxon>
        <taxon>Helicovermis</taxon>
    </lineage>
</organism>
<dbReference type="EMBL" id="AP028654">
    <property type="protein sequence ID" value="BEP28356.1"/>
    <property type="molecule type" value="Genomic_DNA"/>
</dbReference>
<keyword evidence="2" id="KW-1185">Reference proteome</keyword>
<sequence length="144" mass="16294">MLIKCEQCGVFFGGEEGDHLCENCKVIHTKKSGANIDKKEKFVIAKDLVYDNPGINPEGLRKLMEEIGVKITVKEIMSYVDDGRLSLSNMNLDGLCEMCGRKILSGRFCPSCKKQKEDQMTRRNKSIQKEAVSVKHIAMHTRKE</sequence>
<dbReference type="Proteomes" id="UP001321786">
    <property type="component" value="Chromosome"/>
</dbReference>
<dbReference type="RefSeq" id="WP_338536681.1">
    <property type="nucleotide sequence ID" value="NZ_AP028654.1"/>
</dbReference>
<reference evidence="1 2" key="1">
    <citation type="submission" date="2023-08" db="EMBL/GenBank/DDBJ databases">
        <title>Helicovermis profunda gen. nov., sp. nov., a novel mesophilic, fermentative bacterium within the Bacillota from a deep-sea hydrothermal vent chimney.</title>
        <authorList>
            <person name="Miyazaki U."/>
            <person name="Mizutani D."/>
            <person name="Hashimoto Y."/>
            <person name="Tame A."/>
            <person name="Sawayama S."/>
            <person name="Miyazaki J."/>
            <person name="Takai K."/>
            <person name="Nakagawa S."/>
        </authorList>
    </citation>
    <scope>NUCLEOTIDE SEQUENCE [LARGE SCALE GENOMIC DNA]</scope>
    <source>
        <strain evidence="1 2">S502</strain>
    </source>
</reference>
<dbReference type="AlphaFoldDB" id="A0AAU9EM62"/>
<gene>
    <name evidence="1" type="ORF">HLPR_06870</name>
</gene>
<accession>A0AAU9EM62</accession>
<name>A0AAU9EM62_9FIRM</name>
<evidence type="ECO:0000313" key="1">
    <source>
        <dbReference type="EMBL" id="BEP28356.1"/>
    </source>
</evidence>
<evidence type="ECO:0000313" key="2">
    <source>
        <dbReference type="Proteomes" id="UP001321786"/>
    </source>
</evidence>
<proteinExistence type="predicted"/>